<accession>A0ABQ3H136</accession>
<dbReference type="InterPro" id="IPR006498">
    <property type="entry name" value="Tail_tube"/>
</dbReference>
<dbReference type="Proteomes" id="UP000604737">
    <property type="component" value="Unassembled WGS sequence"/>
</dbReference>
<evidence type="ECO:0000313" key="2">
    <source>
        <dbReference type="Proteomes" id="UP000604737"/>
    </source>
</evidence>
<gene>
    <name evidence="1" type="primary">FII</name>
    <name evidence="1" type="ORF">GCM10007350_11710</name>
</gene>
<evidence type="ECO:0000313" key="1">
    <source>
        <dbReference type="EMBL" id="GHD59835.1"/>
    </source>
</evidence>
<organism evidence="1 2">
    <name type="scientific">Jeongeupia chitinilytica</name>
    <dbReference type="NCBI Taxonomy" id="1041641"/>
    <lineage>
        <taxon>Bacteria</taxon>
        <taxon>Pseudomonadati</taxon>
        <taxon>Pseudomonadota</taxon>
        <taxon>Betaproteobacteria</taxon>
        <taxon>Neisseriales</taxon>
        <taxon>Chitinibacteraceae</taxon>
        <taxon>Jeongeupia</taxon>
    </lineage>
</organism>
<proteinExistence type="predicted"/>
<keyword evidence="2" id="KW-1185">Reference proteome</keyword>
<comment type="caution">
    <text evidence="1">The sequence shown here is derived from an EMBL/GenBank/DDBJ whole genome shotgun (WGS) entry which is preliminary data.</text>
</comment>
<reference evidence="2" key="1">
    <citation type="journal article" date="2019" name="Int. J. Syst. Evol. Microbiol.">
        <title>The Global Catalogue of Microorganisms (GCM) 10K type strain sequencing project: providing services to taxonomists for standard genome sequencing and annotation.</title>
        <authorList>
            <consortium name="The Broad Institute Genomics Platform"/>
            <consortium name="The Broad Institute Genome Sequencing Center for Infectious Disease"/>
            <person name="Wu L."/>
            <person name="Ma J."/>
        </authorList>
    </citation>
    <scope>NUCLEOTIDE SEQUENCE [LARGE SCALE GENOMIC DNA]</scope>
    <source>
        <strain evidence="2">KCTC 23701</strain>
    </source>
</reference>
<protein>
    <submittedName>
        <fullName evidence="1">Major tail tube protein</fullName>
    </submittedName>
</protein>
<dbReference type="EMBL" id="BMYO01000003">
    <property type="protein sequence ID" value="GHD59835.1"/>
    <property type="molecule type" value="Genomic_DNA"/>
</dbReference>
<dbReference type="NCBIfam" id="TIGR01611">
    <property type="entry name" value="tail_tube"/>
    <property type="match status" value="1"/>
</dbReference>
<sequence>MGMPRKLKNFTLFVDGTNYAGEIGELNLIKLARKVEEWRGGGMNVPIEADLGMEKMEFEWTCGGFMRQPLEQWGITQVGGALLRFAGAYQRDDDGEVDAVELVVRGRHKEIDPGKAKAGDDTEFKITSSVSYYKLSINGTVLIEIDVLNMVEMVGGVDRLAEQRRALGM</sequence>
<dbReference type="RefSeq" id="WP_189459248.1">
    <property type="nucleotide sequence ID" value="NZ_BMYO01000003.1"/>
</dbReference>
<name>A0ABQ3H136_9NEIS</name>
<dbReference type="Pfam" id="PF04985">
    <property type="entry name" value="Phage_tube"/>
    <property type="match status" value="1"/>
</dbReference>